<proteinExistence type="predicted"/>
<evidence type="ECO:0000256" key="14">
    <source>
        <dbReference type="PROSITE-ProRule" id="PRU00175"/>
    </source>
</evidence>
<dbReference type="Proteomes" id="UP000290900">
    <property type="component" value="Unassembled WGS sequence"/>
</dbReference>
<feature type="transmembrane region" description="Helical" evidence="16">
    <location>
        <begin position="428"/>
        <end position="454"/>
    </location>
</feature>
<dbReference type="AlphaFoldDB" id="A0A448YHF2"/>
<dbReference type="PANTHER" id="PTHR22763">
    <property type="entry name" value="RING ZINC FINGER PROTEIN"/>
    <property type="match status" value="1"/>
</dbReference>
<evidence type="ECO:0000256" key="3">
    <source>
        <dbReference type="ARBA" id="ARBA00004906"/>
    </source>
</evidence>
<accession>A0A448YHF2</accession>
<dbReference type="STRING" id="13370.A0A448YHF2"/>
<evidence type="ECO:0000256" key="11">
    <source>
        <dbReference type="ARBA" id="ARBA00022833"/>
    </source>
</evidence>
<dbReference type="Pfam" id="PF11145">
    <property type="entry name" value="DUF2921"/>
    <property type="match status" value="2"/>
</dbReference>
<dbReference type="InterPro" id="IPR021319">
    <property type="entry name" value="DUF2921"/>
</dbReference>
<feature type="transmembrane region" description="Helical" evidence="16">
    <location>
        <begin position="606"/>
        <end position="627"/>
    </location>
</feature>
<organism evidence="18 19">
    <name type="scientific">Brettanomyces naardenensis</name>
    <name type="common">Yeast</name>
    <dbReference type="NCBI Taxonomy" id="13370"/>
    <lineage>
        <taxon>Eukaryota</taxon>
        <taxon>Fungi</taxon>
        <taxon>Dikarya</taxon>
        <taxon>Ascomycota</taxon>
        <taxon>Saccharomycotina</taxon>
        <taxon>Pichiomycetes</taxon>
        <taxon>Pichiales</taxon>
        <taxon>Pichiaceae</taxon>
        <taxon>Brettanomyces</taxon>
    </lineage>
</organism>
<dbReference type="EMBL" id="CAACVR010000003">
    <property type="protein sequence ID" value="VEU20331.1"/>
    <property type="molecule type" value="Genomic_DNA"/>
</dbReference>
<dbReference type="GO" id="GO:0008270">
    <property type="term" value="F:zinc ion binding"/>
    <property type="evidence" value="ECO:0007669"/>
    <property type="project" value="UniProtKB-KW"/>
</dbReference>
<keyword evidence="10" id="KW-0833">Ubl conjugation pathway</keyword>
<dbReference type="PROSITE" id="PS50089">
    <property type="entry name" value="ZF_RING_2"/>
    <property type="match status" value="1"/>
</dbReference>
<evidence type="ECO:0000313" key="18">
    <source>
        <dbReference type="EMBL" id="VEU20331.1"/>
    </source>
</evidence>
<keyword evidence="5" id="KW-0808">Transferase</keyword>
<dbReference type="InterPro" id="IPR013083">
    <property type="entry name" value="Znf_RING/FYVE/PHD"/>
</dbReference>
<dbReference type="InterPro" id="IPR050731">
    <property type="entry name" value="HRD1_E3_ubiq-ligases"/>
</dbReference>
<feature type="transmembrane region" description="Helical" evidence="16">
    <location>
        <begin position="639"/>
        <end position="660"/>
    </location>
</feature>
<dbReference type="InterPro" id="IPR001841">
    <property type="entry name" value="Znf_RING"/>
</dbReference>
<evidence type="ECO:0000256" key="16">
    <source>
        <dbReference type="SAM" id="Phobius"/>
    </source>
</evidence>
<dbReference type="EC" id="2.3.2.27" evidence="4"/>
<evidence type="ECO:0000256" key="2">
    <source>
        <dbReference type="ARBA" id="ARBA00004127"/>
    </source>
</evidence>
<gene>
    <name evidence="18" type="ORF">BRENAR_LOCUS1066</name>
</gene>
<feature type="transmembrane region" description="Helical" evidence="16">
    <location>
        <begin position="397"/>
        <end position="416"/>
    </location>
</feature>
<comment type="pathway">
    <text evidence="3">Protein modification; protein ubiquitination.</text>
</comment>
<keyword evidence="8" id="KW-0732">Signal</keyword>
<dbReference type="OrthoDB" id="9984778at2759"/>
<evidence type="ECO:0000259" key="17">
    <source>
        <dbReference type="PROSITE" id="PS50089"/>
    </source>
</evidence>
<dbReference type="Gene3D" id="3.30.40.10">
    <property type="entry name" value="Zinc/RING finger domain, C3HC4 (zinc finger)"/>
    <property type="match status" value="1"/>
</dbReference>
<feature type="region of interest" description="Disordered" evidence="15">
    <location>
        <begin position="177"/>
        <end position="209"/>
    </location>
</feature>
<dbReference type="PANTHER" id="PTHR22763:SF162">
    <property type="entry name" value="TRANSMEMBRANE E3 UBIQUITIN-PROTEIN LIGASE 1"/>
    <property type="match status" value="1"/>
</dbReference>
<evidence type="ECO:0000256" key="5">
    <source>
        <dbReference type="ARBA" id="ARBA00022679"/>
    </source>
</evidence>
<keyword evidence="9 14" id="KW-0863">Zinc-finger</keyword>
<evidence type="ECO:0000256" key="9">
    <source>
        <dbReference type="ARBA" id="ARBA00022771"/>
    </source>
</evidence>
<reference evidence="18 19" key="1">
    <citation type="submission" date="2018-12" db="EMBL/GenBank/DDBJ databases">
        <authorList>
            <person name="Tiukova I."/>
            <person name="Dainat J."/>
        </authorList>
    </citation>
    <scope>NUCLEOTIDE SEQUENCE [LARGE SCALE GENOMIC DNA]</scope>
</reference>
<evidence type="ECO:0000256" key="15">
    <source>
        <dbReference type="SAM" id="MobiDB-lite"/>
    </source>
</evidence>
<comment type="catalytic activity">
    <reaction evidence="1">
        <text>S-ubiquitinyl-[E2 ubiquitin-conjugating enzyme]-L-cysteine + [acceptor protein]-L-lysine = [E2 ubiquitin-conjugating enzyme]-L-cysteine + N(6)-ubiquitinyl-[acceptor protein]-L-lysine.</text>
        <dbReference type="EC" id="2.3.2.27"/>
    </reaction>
</comment>
<evidence type="ECO:0000256" key="6">
    <source>
        <dbReference type="ARBA" id="ARBA00022692"/>
    </source>
</evidence>
<dbReference type="SMART" id="SM00184">
    <property type="entry name" value="RING"/>
    <property type="match status" value="1"/>
</dbReference>
<sequence>MSSSPPADSGYPPVSDRRKIMSQFRDELQESRNALAASYSAGYGNLTGFKLSYGDLVAGRNLSGWPFADRKDLPFQENQKYSILPDSVSRRAAEVWNTEEEVVKLPGDDSTETTTPPTRLHTGAFHQNVTGTIRGSFHRRDISVLPIQMEVPAYYDKLKEYRQIRNEIGYAAEVNADSSSPFADNSPISASDSSQIPPPINRPGNVTADEGTARIGFSNWGDPSVAETAGDATAIDIAIKLNDPGEHTEDQVIMSGVYHRDTGNVVAATRSAKFAGLYAIPQLNLAAGKHFNSSRELYVQRMNQTALEDLEFGLVDQLLEDSANCEYIAYMHVESTDLDLSDLQQIDDELANPVGRPHRPVPKLKITSGLLYSPDCGIVLDLDVAEGPRGEVFTKSIQHVIMGAAILILAQIWLFINQMNATNTPSTLSRLAFWTIATINMADGAFSMIALLCSMIFKDLYLQFVVCAFLAFTCSSIYEMKYNIMVYAAQANERPITWRTALQGTPVDDQNAAAEGEDTEAATTAAETPAEPTVPSPPLDEQSIAAQLYTRYFFGMLLFLFFGLNVTMWPTKQRMIFEYIILTVFNSYWLPQIYRNVIRGSRKSFLWQFMIGTSILRVIPVAYAFLFPNPFYHHNDYKFVIFLTLWLSFQLLILFLQELLGPRFFLPEKYLPKTYNYHPLLTKGDLENGYNFESFDSIDSDGPTGSTLRCKLDCAICMQSMKIPVIDNTGDGDGNENSHSLASNAINLMATRGYMVTPCRHIFHTECLEGWMKYKLQCPVCRNSLPPL</sequence>
<keyword evidence="12 16" id="KW-1133">Transmembrane helix</keyword>
<feature type="compositionally biased region" description="Polar residues" evidence="15">
    <location>
        <begin position="177"/>
        <end position="195"/>
    </location>
</feature>
<dbReference type="GO" id="GO:0043161">
    <property type="term" value="P:proteasome-mediated ubiquitin-dependent protein catabolic process"/>
    <property type="evidence" value="ECO:0007669"/>
    <property type="project" value="TreeGrafter"/>
</dbReference>
<protein>
    <recommendedName>
        <fullName evidence="4">RING-type E3 ubiquitin transferase</fullName>
        <ecNumber evidence="4">2.3.2.27</ecNumber>
    </recommendedName>
</protein>
<dbReference type="FunFam" id="3.30.40.10:FF:000626">
    <property type="entry name" value="Transmembrane ubiquitin ligase 1"/>
    <property type="match status" value="1"/>
</dbReference>
<name>A0A448YHF2_BRENA</name>
<evidence type="ECO:0000256" key="7">
    <source>
        <dbReference type="ARBA" id="ARBA00022723"/>
    </source>
</evidence>
<feature type="transmembrane region" description="Helical" evidence="16">
    <location>
        <begin position="552"/>
        <end position="570"/>
    </location>
</feature>
<keyword evidence="11" id="KW-0862">Zinc</keyword>
<dbReference type="GO" id="GO:0061630">
    <property type="term" value="F:ubiquitin protein ligase activity"/>
    <property type="evidence" value="ECO:0007669"/>
    <property type="project" value="UniProtKB-EC"/>
</dbReference>
<keyword evidence="7" id="KW-0479">Metal-binding</keyword>
<dbReference type="Pfam" id="PF13639">
    <property type="entry name" value="zf-RING_2"/>
    <property type="match status" value="1"/>
</dbReference>
<feature type="domain" description="RING-type" evidence="17">
    <location>
        <begin position="714"/>
        <end position="782"/>
    </location>
</feature>
<comment type="subcellular location">
    <subcellularLocation>
        <location evidence="2">Endomembrane system</location>
        <topology evidence="2">Multi-pass membrane protein</topology>
    </subcellularLocation>
</comment>
<dbReference type="GO" id="GO:0012505">
    <property type="term" value="C:endomembrane system"/>
    <property type="evidence" value="ECO:0007669"/>
    <property type="project" value="UniProtKB-SubCell"/>
</dbReference>
<dbReference type="GO" id="GO:0016567">
    <property type="term" value="P:protein ubiquitination"/>
    <property type="evidence" value="ECO:0007669"/>
    <property type="project" value="UniProtKB-UniPathway"/>
</dbReference>
<evidence type="ECO:0000256" key="4">
    <source>
        <dbReference type="ARBA" id="ARBA00012483"/>
    </source>
</evidence>
<feature type="transmembrane region" description="Helical" evidence="16">
    <location>
        <begin position="460"/>
        <end position="478"/>
    </location>
</feature>
<keyword evidence="6 16" id="KW-0812">Transmembrane</keyword>
<evidence type="ECO:0000313" key="19">
    <source>
        <dbReference type="Proteomes" id="UP000290900"/>
    </source>
</evidence>
<dbReference type="InParanoid" id="A0A448YHF2"/>
<keyword evidence="19" id="KW-1185">Reference proteome</keyword>
<evidence type="ECO:0000256" key="12">
    <source>
        <dbReference type="ARBA" id="ARBA00022989"/>
    </source>
</evidence>
<evidence type="ECO:0000256" key="1">
    <source>
        <dbReference type="ARBA" id="ARBA00000900"/>
    </source>
</evidence>
<dbReference type="GO" id="GO:0044695">
    <property type="term" value="C:Dsc E3 ubiquitin ligase complex"/>
    <property type="evidence" value="ECO:0007669"/>
    <property type="project" value="TreeGrafter"/>
</dbReference>
<dbReference type="FunCoup" id="A0A448YHF2">
    <property type="interactions" value="42"/>
</dbReference>
<keyword evidence="13 16" id="KW-0472">Membrane</keyword>
<dbReference type="SUPFAM" id="SSF57850">
    <property type="entry name" value="RING/U-box"/>
    <property type="match status" value="1"/>
</dbReference>
<dbReference type="UniPathway" id="UPA00143"/>
<evidence type="ECO:0000256" key="13">
    <source>
        <dbReference type="ARBA" id="ARBA00023136"/>
    </source>
</evidence>
<evidence type="ECO:0000256" key="8">
    <source>
        <dbReference type="ARBA" id="ARBA00022729"/>
    </source>
</evidence>
<evidence type="ECO:0000256" key="10">
    <source>
        <dbReference type="ARBA" id="ARBA00022786"/>
    </source>
</evidence>